<evidence type="ECO:0008006" key="5">
    <source>
        <dbReference type="Google" id="ProtNLM"/>
    </source>
</evidence>
<organism evidence="3 4">
    <name type="scientific">Pedococcus ginsenosidimutans</name>
    <dbReference type="NCBI Taxonomy" id="490570"/>
    <lineage>
        <taxon>Bacteria</taxon>
        <taxon>Bacillati</taxon>
        <taxon>Actinomycetota</taxon>
        <taxon>Actinomycetes</taxon>
        <taxon>Micrococcales</taxon>
        <taxon>Intrasporangiaceae</taxon>
        <taxon>Pedococcus</taxon>
    </lineage>
</organism>
<accession>A0ABP8YNV7</accession>
<feature type="transmembrane region" description="Helical" evidence="2">
    <location>
        <begin position="76"/>
        <end position="96"/>
    </location>
</feature>
<sequence length="249" mass="26462">MGSPVHGLSLPRTWFLTVRAVEAAVLVLLASVVQEMWLTWRASVEYSSADGTPVADPSFMTRVTGMALYGGYRGPIGLVVGALLLAVCIAVLHRAAPVAHARIVRWEWLVLFGLLALVALAVVLVGVVALFGDDPFASDDPSVVSGYRGPGLVAQVLGNIAWPLASLALLAPSGLWWLRLPAEPEEAEEDSAEQAAERTARTAAAGVDEDAILLDGVEHIPAVERLEPRSFGRGDGSSPSGYEEYLRRS</sequence>
<name>A0ABP8YNV7_9MICO</name>
<protein>
    <recommendedName>
        <fullName evidence="5">DNA translocase FtsK 4TM region domain-containing protein</fullName>
    </recommendedName>
</protein>
<gene>
    <name evidence="3" type="ORF">GCM10025782_34320</name>
</gene>
<keyword evidence="2" id="KW-0472">Membrane</keyword>
<dbReference type="Proteomes" id="UP001500556">
    <property type="component" value="Unassembled WGS sequence"/>
</dbReference>
<evidence type="ECO:0000313" key="4">
    <source>
        <dbReference type="Proteomes" id="UP001500556"/>
    </source>
</evidence>
<evidence type="ECO:0000256" key="1">
    <source>
        <dbReference type="SAM" id="MobiDB-lite"/>
    </source>
</evidence>
<keyword evidence="2" id="KW-1133">Transmembrane helix</keyword>
<feature type="transmembrane region" description="Helical" evidence="2">
    <location>
        <begin position="152"/>
        <end position="171"/>
    </location>
</feature>
<keyword evidence="2" id="KW-0812">Transmembrane</keyword>
<evidence type="ECO:0000256" key="2">
    <source>
        <dbReference type="SAM" id="Phobius"/>
    </source>
</evidence>
<feature type="region of interest" description="Disordered" evidence="1">
    <location>
        <begin position="226"/>
        <end position="249"/>
    </location>
</feature>
<comment type="caution">
    <text evidence="3">The sequence shown here is derived from an EMBL/GenBank/DDBJ whole genome shotgun (WGS) entry which is preliminary data.</text>
</comment>
<reference evidence="4" key="1">
    <citation type="journal article" date="2019" name="Int. J. Syst. Evol. Microbiol.">
        <title>The Global Catalogue of Microorganisms (GCM) 10K type strain sequencing project: providing services to taxonomists for standard genome sequencing and annotation.</title>
        <authorList>
            <consortium name="The Broad Institute Genomics Platform"/>
            <consortium name="The Broad Institute Genome Sequencing Center for Infectious Disease"/>
            <person name="Wu L."/>
            <person name="Ma J."/>
        </authorList>
    </citation>
    <scope>NUCLEOTIDE SEQUENCE [LARGE SCALE GENOMIC DNA]</scope>
    <source>
        <strain evidence="4">JCM 18961</strain>
    </source>
</reference>
<dbReference type="EMBL" id="BAABLO010000013">
    <property type="protein sequence ID" value="GAA4732300.1"/>
    <property type="molecule type" value="Genomic_DNA"/>
</dbReference>
<feature type="transmembrane region" description="Helical" evidence="2">
    <location>
        <begin position="108"/>
        <end position="132"/>
    </location>
</feature>
<proteinExistence type="predicted"/>
<dbReference type="RefSeq" id="WP_345505087.1">
    <property type="nucleotide sequence ID" value="NZ_BAABLO010000013.1"/>
</dbReference>
<keyword evidence="4" id="KW-1185">Reference proteome</keyword>
<evidence type="ECO:0000313" key="3">
    <source>
        <dbReference type="EMBL" id="GAA4732300.1"/>
    </source>
</evidence>